<gene>
    <name evidence="2" type="ORF">J2T09_003484</name>
</gene>
<keyword evidence="3" id="KW-1185">Reference proteome</keyword>
<sequence>MSDSSTTTITALFRTREEADLAIEHLVQKNGVPRPDIFVQPTAHENSGGTAPSGGDRYHEDGPREDGKLTGEIEVSVDVAEGEIAAVQRTLGDTGAIHVSGRPLT</sequence>
<evidence type="ECO:0000313" key="2">
    <source>
        <dbReference type="EMBL" id="MDP9838712.1"/>
    </source>
</evidence>
<proteinExistence type="predicted"/>
<name>A0ABT9PW70_9HYPH</name>
<dbReference type="RefSeq" id="WP_306836857.1">
    <property type="nucleotide sequence ID" value="NZ_JAUSRF010000011.1"/>
</dbReference>
<evidence type="ECO:0000256" key="1">
    <source>
        <dbReference type="SAM" id="MobiDB-lite"/>
    </source>
</evidence>
<feature type="compositionally biased region" description="Basic and acidic residues" evidence="1">
    <location>
        <begin position="56"/>
        <end position="68"/>
    </location>
</feature>
<dbReference type="EMBL" id="JAUSRF010000011">
    <property type="protein sequence ID" value="MDP9838712.1"/>
    <property type="molecule type" value="Genomic_DNA"/>
</dbReference>
<dbReference type="Proteomes" id="UP001241472">
    <property type="component" value="Unassembled WGS sequence"/>
</dbReference>
<feature type="region of interest" description="Disordered" evidence="1">
    <location>
        <begin position="32"/>
        <end position="68"/>
    </location>
</feature>
<accession>A0ABT9PW70</accession>
<reference evidence="2 3" key="1">
    <citation type="submission" date="2023-07" db="EMBL/GenBank/DDBJ databases">
        <title>Sorghum-associated microbial communities from plants grown in Nebraska, USA.</title>
        <authorList>
            <person name="Schachtman D."/>
        </authorList>
    </citation>
    <scope>NUCLEOTIDE SEQUENCE [LARGE SCALE GENOMIC DNA]</scope>
    <source>
        <strain evidence="2 3">DS1307</strain>
    </source>
</reference>
<organism evidence="2 3">
    <name type="scientific">Neorhizobium huautlense</name>
    <dbReference type="NCBI Taxonomy" id="67774"/>
    <lineage>
        <taxon>Bacteria</taxon>
        <taxon>Pseudomonadati</taxon>
        <taxon>Pseudomonadota</taxon>
        <taxon>Alphaproteobacteria</taxon>
        <taxon>Hyphomicrobiales</taxon>
        <taxon>Rhizobiaceae</taxon>
        <taxon>Rhizobium/Agrobacterium group</taxon>
        <taxon>Neorhizobium</taxon>
    </lineage>
</organism>
<evidence type="ECO:0000313" key="3">
    <source>
        <dbReference type="Proteomes" id="UP001241472"/>
    </source>
</evidence>
<protein>
    <submittedName>
        <fullName evidence="2">Uncharacterized protein</fullName>
    </submittedName>
</protein>
<comment type="caution">
    <text evidence="2">The sequence shown here is derived from an EMBL/GenBank/DDBJ whole genome shotgun (WGS) entry which is preliminary data.</text>
</comment>